<dbReference type="EMBL" id="DVNH01000050">
    <property type="protein sequence ID" value="HIU52294.1"/>
    <property type="molecule type" value="Genomic_DNA"/>
</dbReference>
<evidence type="ECO:0000313" key="2">
    <source>
        <dbReference type="EMBL" id="HIU52294.1"/>
    </source>
</evidence>
<keyword evidence="1" id="KW-0472">Membrane</keyword>
<sequence>MVIEVILRIIGGIIALIGVTMIFDARFLTKKLFSFGDQNEGSAGLKITGFVFAIIGAMIIFFNIS</sequence>
<keyword evidence="1" id="KW-1133">Transmembrane helix</keyword>
<protein>
    <submittedName>
        <fullName evidence="2">Uncharacterized protein</fullName>
    </submittedName>
</protein>
<keyword evidence="1" id="KW-0812">Transmembrane</keyword>
<evidence type="ECO:0000313" key="3">
    <source>
        <dbReference type="Proteomes" id="UP000824093"/>
    </source>
</evidence>
<organism evidence="2 3">
    <name type="scientific">Candidatus Merdicola faecigallinarum</name>
    <dbReference type="NCBI Taxonomy" id="2840862"/>
    <lineage>
        <taxon>Bacteria</taxon>
        <taxon>Bacillati</taxon>
        <taxon>Bacillota</taxon>
        <taxon>Clostridia</taxon>
        <taxon>Candidatus Merdicola</taxon>
    </lineage>
</organism>
<dbReference type="Proteomes" id="UP000824093">
    <property type="component" value="Unassembled WGS sequence"/>
</dbReference>
<comment type="caution">
    <text evidence="2">The sequence shown here is derived from an EMBL/GenBank/DDBJ whole genome shotgun (WGS) entry which is preliminary data.</text>
</comment>
<gene>
    <name evidence="2" type="ORF">IAB70_06770</name>
</gene>
<proteinExistence type="predicted"/>
<feature type="transmembrane region" description="Helical" evidence="1">
    <location>
        <begin position="43"/>
        <end position="64"/>
    </location>
</feature>
<evidence type="ECO:0000256" key="1">
    <source>
        <dbReference type="SAM" id="Phobius"/>
    </source>
</evidence>
<accession>A0A9D1S9J3</accession>
<feature type="transmembrane region" description="Helical" evidence="1">
    <location>
        <begin position="6"/>
        <end position="23"/>
    </location>
</feature>
<name>A0A9D1S9J3_9FIRM</name>
<dbReference type="AlphaFoldDB" id="A0A9D1S9J3"/>
<reference evidence="2" key="2">
    <citation type="journal article" date="2021" name="PeerJ">
        <title>Extensive microbial diversity within the chicken gut microbiome revealed by metagenomics and culture.</title>
        <authorList>
            <person name="Gilroy R."/>
            <person name="Ravi A."/>
            <person name="Getino M."/>
            <person name="Pursley I."/>
            <person name="Horton D.L."/>
            <person name="Alikhan N.F."/>
            <person name="Baker D."/>
            <person name="Gharbi K."/>
            <person name="Hall N."/>
            <person name="Watson M."/>
            <person name="Adriaenssens E.M."/>
            <person name="Foster-Nyarko E."/>
            <person name="Jarju S."/>
            <person name="Secka A."/>
            <person name="Antonio M."/>
            <person name="Oren A."/>
            <person name="Chaudhuri R.R."/>
            <person name="La Ragione R."/>
            <person name="Hildebrand F."/>
            <person name="Pallen M.J."/>
        </authorList>
    </citation>
    <scope>NUCLEOTIDE SEQUENCE</scope>
    <source>
        <strain evidence="2">CHK195-15760</strain>
    </source>
</reference>
<reference evidence="2" key="1">
    <citation type="submission" date="2020-10" db="EMBL/GenBank/DDBJ databases">
        <authorList>
            <person name="Gilroy R."/>
        </authorList>
    </citation>
    <scope>NUCLEOTIDE SEQUENCE</scope>
    <source>
        <strain evidence="2">CHK195-15760</strain>
    </source>
</reference>